<gene>
    <name evidence="1" type="ORF">JTE90_006524</name>
</gene>
<organism evidence="1 2">
    <name type="scientific">Oedothorax gibbosus</name>
    <dbReference type="NCBI Taxonomy" id="931172"/>
    <lineage>
        <taxon>Eukaryota</taxon>
        <taxon>Metazoa</taxon>
        <taxon>Ecdysozoa</taxon>
        <taxon>Arthropoda</taxon>
        <taxon>Chelicerata</taxon>
        <taxon>Arachnida</taxon>
        <taxon>Araneae</taxon>
        <taxon>Araneomorphae</taxon>
        <taxon>Entelegynae</taxon>
        <taxon>Araneoidea</taxon>
        <taxon>Linyphiidae</taxon>
        <taxon>Erigoninae</taxon>
        <taxon>Oedothorax</taxon>
    </lineage>
</organism>
<reference evidence="1 2" key="1">
    <citation type="journal article" date="2022" name="Nat. Ecol. Evol.">
        <title>A masculinizing supergene underlies an exaggerated male reproductive morph in a spider.</title>
        <authorList>
            <person name="Hendrickx F."/>
            <person name="De Corte Z."/>
            <person name="Sonet G."/>
            <person name="Van Belleghem S.M."/>
            <person name="Kostlbacher S."/>
            <person name="Vangestel C."/>
        </authorList>
    </citation>
    <scope>NUCLEOTIDE SEQUENCE [LARGE SCALE GENOMIC DNA]</scope>
    <source>
        <strain evidence="1">W744_W776</strain>
    </source>
</reference>
<accession>A0AAV6TZP6</accession>
<dbReference type="AlphaFoldDB" id="A0AAV6TZP6"/>
<comment type="caution">
    <text evidence="1">The sequence shown here is derived from an EMBL/GenBank/DDBJ whole genome shotgun (WGS) entry which is preliminary data.</text>
</comment>
<keyword evidence="2" id="KW-1185">Reference proteome</keyword>
<protein>
    <submittedName>
        <fullName evidence="1">Uncharacterized protein</fullName>
    </submittedName>
</protein>
<name>A0AAV6TZP6_9ARAC</name>
<evidence type="ECO:0000313" key="1">
    <source>
        <dbReference type="EMBL" id="KAG8177048.1"/>
    </source>
</evidence>
<dbReference type="EMBL" id="JAFNEN010000825">
    <property type="protein sequence ID" value="KAG8177048.1"/>
    <property type="molecule type" value="Genomic_DNA"/>
</dbReference>
<proteinExistence type="predicted"/>
<dbReference type="Proteomes" id="UP000827092">
    <property type="component" value="Unassembled WGS sequence"/>
</dbReference>
<sequence length="77" mass="9048">MLEYVGRSRICRHGTKQSQRTAIIRVNRYAPGVVHPHHATVHPDNKRSEVNERIEYYPDSYRKKTDISSRWQLLTSG</sequence>
<evidence type="ECO:0000313" key="2">
    <source>
        <dbReference type="Proteomes" id="UP000827092"/>
    </source>
</evidence>